<feature type="region of interest" description="Disordered" evidence="1">
    <location>
        <begin position="26"/>
        <end position="173"/>
    </location>
</feature>
<name>A0AAP0KX14_9MAGN</name>
<reference evidence="2 3" key="1">
    <citation type="submission" date="2024-01" db="EMBL/GenBank/DDBJ databases">
        <title>Genome assemblies of Stephania.</title>
        <authorList>
            <person name="Yang L."/>
        </authorList>
    </citation>
    <scope>NUCLEOTIDE SEQUENCE [LARGE SCALE GENOMIC DNA]</scope>
    <source>
        <strain evidence="2">YNDBR</strain>
        <tissue evidence="2">Leaf</tissue>
    </source>
</reference>
<sequence>MERVRDRGERDREDDEERWRIGSLKRQTAAIGAESRRREQQQRQRGGAHSVAQGAATAELAETGGWRLNGAARRRGQQREGWLGRRLRRSRNRGGIATVAGVAAAAAAGEGSTAEASGSGDGGDRRLRRGWRWRRRRGQRWRDGGAGSGAGTTSKSARRRRGSGSDAVAAATR</sequence>
<feature type="compositionally biased region" description="Low complexity" evidence="1">
    <location>
        <begin position="164"/>
        <end position="173"/>
    </location>
</feature>
<feature type="compositionally biased region" description="Basic residues" evidence="1">
    <location>
        <begin position="126"/>
        <end position="139"/>
    </location>
</feature>
<comment type="caution">
    <text evidence="2">The sequence shown here is derived from an EMBL/GenBank/DDBJ whole genome shotgun (WGS) entry which is preliminary data.</text>
</comment>
<dbReference type="EMBL" id="JBBNAF010000003">
    <property type="protein sequence ID" value="KAK9160362.1"/>
    <property type="molecule type" value="Genomic_DNA"/>
</dbReference>
<evidence type="ECO:0000313" key="2">
    <source>
        <dbReference type="EMBL" id="KAK9160362.1"/>
    </source>
</evidence>
<dbReference type="Proteomes" id="UP001420932">
    <property type="component" value="Unassembled WGS sequence"/>
</dbReference>
<organism evidence="2 3">
    <name type="scientific">Stephania yunnanensis</name>
    <dbReference type="NCBI Taxonomy" id="152371"/>
    <lineage>
        <taxon>Eukaryota</taxon>
        <taxon>Viridiplantae</taxon>
        <taxon>Streptophyta</taxon>
        <taxon>Embryophyta</taxon>
        <taxon>Tracheophyta</taxon>
        <taxon>Spermatophyta</taxon>
        <taxon>Magnoliopsida</taxon>
        <taxon>Ranunculales</taxon>
        <taxon>Menispermaceae</taxon>
        <taxon>Menispermoideae</taxon>
        <taxon>Cissampelideae</taxon>
        <taxon>Stephania</taxon>
    </lineage>
</organism>
<evidence type="ECO:0000313" key="3">
    <source>
        <dbReference type="Proteomes" id="UP001420932"/>
    </source>
</evidence>
<dbReference type="AlphaFoldDB" id="A0AAP0KX14"/>
<proteinExistence type="predicted"/>
<evidence type="ECO:0000256" key="1">
    <source>
        <dbReference type="SAM" id="MobiDB-lite"/>
    </source>
</evidence>
<protein>
    <submittedName>
        <fullName evidence="2">Uncharacterized protein</fullName>
    </submittedName>
</protein>
<feature type="compositionally biased region" description="Low complexity" evidence="1">
    <location>
        <begin position="93"/>
        <end position="118"/>
    </location>
</feature>
<gene>
    <name evidence="2" type="ORF">Syun_006703</name>
</gene>
<keyword evidence="3" id="KW-1185">Reference proteome</keyword>
<feature type="compositionally biased region" description="Low complexity" evidence="1">
    <location>
        <begin position="52"/>
        <end position="65"/>
    </location>
</feature>
<accession>A0AAP0KX14</accession>